<evidence type="ECO:0000313" key="2">
    <source>
        <dbReference type="EMBL" id="OEH78995.1"/>
    </source>
</evidence>
<dbReference type="AlphaFoldDB" id="A0A1D3D6C0"/>
<dbReference type="VEuPathDB" id="ToxoDB:cyc_05403"/>
<dbReference type="EMBL" id="JROU02000553">
    <property type="protein sequence ID" value="OEH78995.1"/>
    <property type="molecule type" value="Genomic_DNA"/>
</dbReference>
<feature type="compositionally biased region" description="Basic and acidic residues" evidence="1">
    <location>
        <begin position="64"/>
        <end position="76"/>
    </location>
</feature>
<keyword evidence="3" id="KW-1185">Reference proteome</keyword>
<feature type="region of interest" description="Disordered" evidence="1">
    <location>
        <begin position="226"/>
        <end position="366"/>
    </location>
</feature>
<name>A0A1D3D6C0_9EIME</name>
<evidence type="ECO:0000256" key="1">
    <source>
        <dbReference type="SAM" id="MobiDB-lite"/>
    </source>
</evidence>
<feature type="region of interest" description="Disordered" evidence="1">
    <location>
        <begin position="101"/>
        <end position="128"/>
    </location>
</feature>
<feature type="compositionally biased region" description="Low complexity" evidence="1">
    <location>
        <begin position="232"/>
        <end position="243"/>
    </location>
</feature>
<feature type="compositionally biased region" description="Polar residues" evidence="1">
    <location>
        <begin position="16"/>
        <end position="45"/>
    </location>
</feature>
<feature type="region of interest" description="Disordered" evidence="1">
    <location>
        <begin position="1"/>
        <end position="88"/>
    </location>
</feature>
<feature type="region of interest" description="Disordered" evidence="1">
    <location>
        <begin position="382"/>
        <end position="403"/>
    </location>
</feature>
<dbReference type="InParanoid" id="A0A1D3D6C0"/>
<accession>A0A1D3D6C0</accession>
<feature type="compositionally biased region" description="Polar residues" evidence="1">
    <location>
        <begin position="349"/>
        <end position="362"/>
    </location>
</feature>
<evidence type="ECO:0000313" key="3">
    <source>
        <dbReference type="Proteomes" id="UP000095192"/>
    </source>
</evidence>
<proteinExistence type="predicted"/>
<dbReference type="Proteomes" id="UP000095192">
    <property type="component" value="Unassembled WGS sequence"/>
</dbReference>
<feature type="compositionally biased region" description="Low complexity" evidence="1">
    <location>
        <begin position="54"/>
        <end position="63"/>
    </location>
</feature>
<organism evidence="2 3">
    <name type="scientific">Cyclospora cayetanensis</name>
    <dbReference type="NCBI Taxonomy" id="88456"/>
    <lineage>
        <taxon>Eukaryota</taxon>
        <taxon>Sar</taxon>
        <taxon>Alveolata</taxon>
        <taxon>Apicomplexa</taxon>
        <taxon>Conoidasida</taxon>
        <taxon>Coccidia</taxon>
        <taxon>Eucoccidiorida</taxon>
        <taxon>Eimeriorina</taxon>
        <taxon>Eimeriidae</taxon>
        <taxon>Cyclospora</taxon>
    </lineage>
</organism>
<feature type="compositionally biased region" description="Low complexity" evidence="1">
    <location>
        <begin position="323"/>
        <end position="333"/>
    </location>
</feature>
<protein>
    <submittedName>
        <fullName evidence="2">Uncharacterized protein</fullName>
    </submittedName>
</protein>
<feature type="compositionally biased region" description="Low complexity" evidence="1">
    <location>
        <begin position="251"/>
        <end position="262"/>
    </location>
</feature>
<gene>
    <name evidence="2" type="ORF">cyc_05403</name>
</gene>
<reference evidence="2 3" key="1">
    <citation type="journal article" date="2016" name="BMC Genomics">
        <title>Comparative genomics reveals Cyclospora cayetanensis possesses coccidia-like metabolism and invasion components but unique surface antigens.</title>
        <authorList>
            <person name="Liu S."/>
            <person name="Wang L."/>
            <person name="Zheng H."/>
            <person name="Xu Z."/>
            <person name="Roellig D.M."/>
            <person name="Li N."/>
            <person name="Frace M.A."/>
            <person name="Tang K."/>
            <person name="Arrowood M.J."/>
            <person name="Moss D.M."/>
            <person name="Zhang L."/>
            <person name="Feng Y."/>
            <person name="Xiao L."/>
        </authorList>
    </citation>
    <scope>NUCLEOTIDE SEQUENCE [LARGE SCALE GENOMIC DNA]</scope>
    <source>
        <strain evidence="2 3">CHN_HEN01</strain>
    </source>
</reference>
<feature type="compositionally biased region" description="Polar residues" evidence="1">
    <location>
        <begin position="77"/>
        <end position="88"/>
    </location>
</feature>
<sequence>MIGSETGGAPKASGRQGPNGSSSHNEAADNESTSSRTIGEATVTSAAGAPLRQTDTNSSSKNSSDNRKYNFRDRANNRGNWGSDRSSRFGNSCVAGIKEKDQNFGGTHCSRRSGGSSIPPWRQSGKCMHEGDATDDALIIHPLSHICGHIRSTHGISNITKISRTHMGTRVGFRSYSSAPTAGNAAAAMTAFTAGSPKTHPRKTNAYCAAGSLPLPIYRTVSETHLRNRGAPQSSPESSPGSDSQHRARAPRSAAASAQQRPIQGTVVNRGHTSDRSTPSANSGSTGGRVAAVRLHAESTPAVMPEEEGSLVSACSSGERDASNSNGSQSGGSCRRRRSSSDDIGMLKKNSSLSYRSGETQDGASAEGAAGAVATCDCRRGGQTVSCRDSRERETTAHSGRAVSLQRQPITPATGHHLVKPPMHPAHASGPRRSSSAGVQQCHVVSKHQEEYSKHTEDSIDKVLRHGRQHVSDAAADDADVASVAQARSLSLPLGEGPQSHVLKDRYLQQQQLLLQLECVTIAYPASPRAQQQQLQLIHERAKGLAIRKQGALAPRTLCTDGYAEQLLSAHYDALLDEGKISGRVVWQCEEPLKEGMHFARDSELFLKCVALFLMLQLRGPPLLRSLSSKATRCSLLLLRLGNGFYGQCEKDALFPMLAMAEREVPLQQQRQAVAAWWSCKMHATAHCSSVAAKKVVQVRRLEHPTAFIQPRSSNDSTSELISLLAPFAEPLARSGPPFAMRAILQNLAAADVGLPSLKGVLGPDELAAVLRAWSQREKGAGAPLKPLGYYPVFASFDYDGQRLTFSRRALHGISSDEATKLVEG</sequence>
<comment type="caution">
    <text evidence="2">The sequence shown here is derived from an EMBL/GenBank/DDBJ whole genome shotgun (WGS) entry which is preliminary data.</text>
</comment>